<dbReference type="Proteomes" id="UP000006729">
    <property type="component" value="Chromosome 4"/>
</dbReference>
<gene>
    <name evidence="1" type="ORF">POPTR_004G094700v4</name>
</gene>
<reference evidence="1 2" key="1">
    <citation type="journal article" date="2006" name="Science">
        <title>The genome of black cottonwood, Populus trichocarpa (Torr. &amp; Gray).</title>
        <authorList>
            <person name="Tuskan G.A."/>
            <person name="Difazio S."/>
            <person name="Jansson S."/>
            <person name="Bohlmann J."/>
            <person name="Grigoriev I."/>
            <person name="Hellsten U."/>
            <person name="Putnam N."/>
            <person name="Ralph S."/>
            <person name="Rombauts S."/>
            <person name="Salamov A."/>
            <person name="Schein J."/>
            <person name="Sterck L."/>
            <person name="Aerts A."/>
            <person name="Bhalerao R.R."/>
            <person name="Bhalerao R.P."/>
            <person name="Blaudez D."/>
            <person name="Boerjan W."/>
            <person name="Brun A."/>
            <person name="Brunner A."/>
            <person name="Busov V."/>
            <person name="Campbell M."/>
            <person name="Carlson J."/>
            <person name="Chalot M."/>
            <person name="Chapman J."/>
            <person name="Chen G.L."/>
            <person name="Cooper D."/>
            <person name="Coutinho P.M."/>
            <person name="Couturier J."/>
            <person name="Covert S."/>
            <person name="Cronk Q."/>
            <person name="Cunningham R."/>
            <person name="Davis J."/>
            <person name="Degroeve S."/>
            <person name="Dejardin A."/>
            <person name="Depamphilis C."/>
            <person name="Detter J."/>
            <person name="Dirks B."/>
            <person name="Dubchak I."/>
            <person name="Duplessis S."/>
            <person name="Ehlting J."/>
            <person name="Ellis B."/>
            <person name="Gendler K."/>
            <person name="Goodstein D."/>
            <person name="Gribskov M."/>
            <person name="Grimwood J."/>
            <person name="Groover A."/>
            <person name="Gunter L."/>
            <person name="Hamberger B."/>
            <person name="Heinze B."/>
            <person name="Helariutta Y."/>
            <person name="Henrissat B."/>
            <person name="Holligan D."/>
            <person name="Holt R."/>
            <person name="Huang W."/>
            <person name="Islam-Faridi N."/>
            <person name="Jones S."/>
            <person name="Jones-Rhoades M."/>
            <person name="Jorgensen R."/>
            <person name="Joshi C."/>
            <person name="Kangasjarvi J."/>
            <person name="Karlsson J."/>
            <person name="Kelleher C."/>
            <person name="Kirkpatrick R."/>
            <person name="Kirst M."/>
            <person name="Kohler A."/>
            <person name="Kalluri U."/>
            <person name="Larimer F."/>
            <person name="Leebens-Mack J."/>
            <person name="Leple J.C."/>
            <person name="Locascio P."/>
            <person name="Lou Y."/>
            <person name="Lucas S."/>
            <person name="Martin F."/>
            <person name="Montanini B."/>
            <person name="Napoli C."/>
            <person name="Nelson D.R."/>
            <person name="Nelson C."/>
            <person name="Nieminen K."/>
            <person name="Nilsson O."/>
            <person name="Pereda V."/>
            <person name="Peter G."/>
            <person name="Philippe R."/>
            <person name="Pilate G."/>
            <person name="Poliakov A."/>
            <person name="Razumovskaya J."/>
            <person name="Richardson P."/>
            <person name="Rinaldi C."/>
            <person name="Ritland K."/>
            <person name="Rouze P."/>
            <person name="Ryaboy D."/>
            <person name="Schmutz J."/>
            <person name="Schrader J."/>
            <person name="Segerman B."/>
            <person name="Shin H."/>
            <person name="Siddiqui A."/>
            <person name="Sterky F."/>
            <person name="Terry A."/>
            <person name="Tsai C.J."/>
            <person name="Uberbacher E."/>
            <person name="Unneberg P."/>
            <person name="Vahala J."/>
            <person name="Wall K."/>
            <person name="Wessler S."/>
            <person name="Yang G."/>
            <person name="Yin T."/>
            <person name="Douglas C."/>
            <person name="Marra M."/>
            <person name="Sandberg G."/>
            <person name="Van de Peer Y."/>
            <person name="Rokhsar D."/>
        </authorList>
    </citation>
    <scope>NUCLEOTIDE SEQUENCE [LARGE SCALE GENOMIC DNA]</scope>
    <source>
        <strain evidence="2">cv. Nisqually</strain>
    </source>
</reference>
<dbReference type="EMBL" id="CM009293">
    <property type="protein sequence ID" value="KAI9396211.1"/>
    <property type="molecule type" value="Genomic_DNA"/>
</dbReference>
<organism evidence="1 2">
    <name type="scientific">Populus trichocarpa</name>
    <name type="common">Western balsam poplar</name>
    <name type="synonym">Populus balsamifera subsp. trichocarpa</name>
    <dbReference type="NCBI Taxonomy" id="3694"/>
    <lineage>
        <taxon>Eukaryota</taxon>
        <taxon>Viridiplantae</taxon>
        <taxon>Streptophyta</taxon>
        <taxon>Embryophyta</taxon>
        <taxon>Tracheophyta</taxon>
        <taxon>Spermatophyta</taxon>
        <taxon>Magnoliopsida</taxon>
        <taxon>eudicotyledons</taxon>
        <taxon>Gunneridae</taxon>
        <taxon>Pentapetalae</taxon>
        <taxon>rosids</taxon>
        <taxon>fabids</taxon>
        <taxon>Malpighiales</taxon>
        <taxon>Salicaceae</taxon>
        <taxon>Saliceae</taxon>
        <taxon>Populus</taxon>
    </lineage>
</organism>
<comment type="caution">
    <text evidence="1">The sequence shown here is derived from an EMBL/GenBank/DDBJ whole genome shotgun (WGS) entry which is preliminary data.</text>
</comment>
<sequence length="486" mass="52820">MEGEGKREERKWAITWEGFVQELKKAGCIAAPMVAVSVLQYLLQVVSVIIVGHLGALALSSAAIATSITNVTGFSLLSGMAGGLETLAGQAYGAKQYQKLGTYTYSAIISLIIMCPPICVLWIFMGKLLPLLGQDTSISQEACKYSMYLIPALFGGAVLKPLTRYLQTQSVILPMLITSSCILCFHTISCWILVYKLQLGQKGAAIAFSLSTWLNVILLCLYVKYSSACEKTRAPLSREALYGIREFFQLGVPSAIMVCLKWWSLELLILLSGLFKNPKLETSVLSICLTISTLHFTIPYGFGAAASTRVSNELGAGNPQLARMAVLVALFLAGIESVIVSSGLFLSRQVLGYAYSNDRQVVRYISVMTPLICLSFITDSLQAVLSGVARGCGWQKIGAYINLGSFYLVGLPLAAVLGFVAHLRGKGLWIGILVGSFVQSVLLSIVTACTDWNKQVLGPISFFFPSTSLPCICFHVLFYYRLHQVQ</sequence>
<evidence type="ECO:0000313" key="1">
    <source>
        <dbReference type="EMBL" id="KAI9396211.1"/>
    </source>
</evidence>
<proteinExistence type="predicted"/>
<keyword evidence="2" id="KW-1185">Reference proteome</keyword>
<accession>A0ACC0T3U2</accession>
<name>A0ACC0T3U2_POPTR</name>
<evidence type="ECO:0000313" key="2">
    <source>
        <dbReference type="Proteomes" id="UP000006729"/>
    </source>
</evidence>
<protein>
    <submittedName>
        <fullName evidence="1">Uncharacterized protein</fullName>
    </submittedName>
</protein>